<evidence type="ECO:0000313" key="4">
    <source>
        <dbReference type="Proteomes" id="UP001163203"/>
    </source>
</evidence>
<keyword evidence="1" id="KW-0812">Transmembrane</keyword>
<dbReference type="InterPro" id="IPR026004">
    <property type="entry name" value="Septum_form"/>
</dbReference>
<keyword evidence="1" id="KW-1133">Transmembrane helix</keyword>
<organism evidence="3 4">
    <name type="scientific">Amycolatopsis cynarae</name>
    <dbReference type="NCBI Taxonomy" id="2995223"/>
    <lineage>
        <taxon>Bacteria</taxon>
        <taxon>Bacillati</taxon>
        <taxon>Actinomycetota</taxon>
        <taxon>Actinomycetes</taxon>
        <taxon>Pseudonocardiales</taxon>
        <taxon>Pseudonocardiaceae</taxon>
        <taxon>Amycolatopsis</taxon>
    </lineage>
</organism>
<dbReference type="Proteomes" id="UP001163203">
    <property type="component" value="Chromosome"/>
</dbReference>
<dbReference type="EMBL" id="CP113836">
    <property type="protein sequence ID" value="WAL64629.1"/>
    <property type="molecule type" value="Genomic_DNA"/>
</dbReference>
<keyword evidence="4" id="KW-1185">Reference proteome</keyword>
<feature type="domain" description="Septum formation-related" evidence="2">
    <location>
        <begin position="457"/>
        <end position="659"/>
    </location>
</feature>
<gene>
    <name evidence="3" type="ORF">ORV05_27235</name>
</gene>
<dbReference type="RefSeq" id="WP_268754851.1">
    <property type="nucleotide sequence ID" value="NZ_CP113836.1"/>
</dbReference>
<accession>A0ABY7AZJ7</accession>
<keyword evidence="1" id="KW-0472">Membrane</keyword>
<reference evidence="3" key="1">
    <citation type="submission" date="2022-11" db="EMBL/GenBank/DDBJ databases">
        <authorList>
            <person name="Mo P."/>
        </authorList>
    </citation>
    <scope>NUCLEOTIDE SEQUENCE</scope>
    <source>
        <strain evidence="3">HUAS 11-8</strain>
    </source>
</reference>
<sequence>MNDPIRAWLQEIASPQLYRRNAFRITGVVTGADRREVRRRQQKVNTALELGADVDLGHRLPVTPGEVARAFDLILGDPRRRLVDELFWLWGDPEACGCPKELHELHDRTVRAHAAALDAELSGDASEDDLDEKWDEAGDGWEELLEHPGLWEHVRARIRALDDRQLDESVLDLLREQVPVVLLTPLVQLAALADRPERLVLEAETWPAPDEVIGDLLEEAARPRLEAARTALARAREHLMAGDFDQAVSVLREEVLPDVRWLDELLPTANGPLDRLQDEVAVIFNNCAMALLDREGPQAADRARDWLHEARRLVTDPATMGTVGENFAVLDAMESGLANLTAQVDLLQLQGRHSTARKMLRRVRRDLRGAPGTAEVDALLGRVNRRDRWRWARSAVVVLVFVAFGAFLGWVSSDHGSSGSDTGSGSDTSSATTSTTAAGPSYAYLFGTTVADNASVGSCVVDKIYHSAATSPVRIVPCDQPHWGEVLDYVSLGAVPSPYPGDDQVQAGATTDCAFSQAKQRLSFDTYRTEALYPDHTEWNTGQSRFQNYVTCIVHLADDRFLPDRQLTDPARVQDMDIVLNADLYGPEVATNPPAGTCVQDKANFQADVHNVRIVPCAASHWGQLLGYPMLFPEGTAYPGDDAVRAAADEVCRLQMPQWGYNGDAFRYYALPPGPERWNGPSPKGGYFTGCVASWADDHPVTTGYLNK</sequence>
<dbReference type="Pfam" id="PF13845">
    <property type="entry name" value="Septum_form"/>
    <property type="match status" value="1"/>
</dbReference>
<protein>
    <submittedName>
        <fullName evidence="3">Septum formation family protein</fullName>
    </submittedName>
</protein>
<feature type="transmembrane region" description="Helical" evidence="1">
    <location>
        <begin position="391"/>
        <end position="411"/>
    </location>
</feature>
<name>A0ABY7AZJ7_9PSEU</name>
<evidence type="ECO:0000259" key="2">
    <source>
        <dbReference type="Pfam" id="PF13845"/>
    </source>
</evidence>
<evidence type="ECO:0000256" key="1">
    <source>
        <dbReference type="SAM" id="Phobius"/>
    </source>
</evidence>
<evidence type="ECO:0000313" key="3">
    <source>
        <dbReference type="EMBL" id="WAL64629.1"/>
    </source>
</evidence>
<proteinExistence type="predicted"/>